<dbReference type="Proteomes" id="UP000583556">
    <property type="component" value="Unassembled WGS sequence"/>
</dbReference>
<dbReference type="EMBL" id="JABBGM010000001">
    <property type="protein sequence ID" value="NML92689.1"/>
    <property type="molecule type" value="Genomic_DNA"/>
</dbReference>
<evidence type="ECO:0000313" key="1">
    <source>
        <dbReference type="EMBL" id="NML92689.1"/>
    </source>
</evidence>
<gene>
    <name evidence="1" type="ORF">HHL27_03250</name>
</gene>
<proteinExistence type="predicted"/>
<name>A0A7Y0BLQ0_9SPHN</name>
<reference evidence="1 2" key="1">
    <citation type="submission" date="2020-04" db="EMBL/GenBank/DDBJ databases">
        <title>Novosphingobium sp. TW-4 isolated from soil.</title>
        <authorList>
            <person name="Dahal R.H."/>
            <person name="Chaudhary D.K."/>
        </authorList>
    </citation>
    <scope>NUCLEOTIDE SEQUENCE [LARGE SCALE GENOMIC DNA]</scope>
    <source>
        <strain evidence="1 2">TW-4</strain>
    </source>
</reference>
<accession>A0A7Y0BLQ0</accession>
<keyword evidence="2" id="KW-1185">Reference proteome</keyword>
<sequence length="61" mass="7357">MFARLQCLLNRHAPQRNAVEWDGRDFVSHCRHCEIPVRRIRKRRWARARAEVQRRSSDSAT</sequence>
<comment type="caution">
    <text evidence="1">The sequence shown here is derived from an EMBL/GenBank/DDBJ whole genome shotgun (WGS) entry which is preliminary data.</text>
</comment>
<protein>
    <submittedName>
        <fullName evidence="1">Uncharacterized protein</fullName>
    </submittedName>
</protein>
<dbReference type="RefSeq" id="WP_169491905.1">
    <property type="nucleotide sequence ID" value="NZ_AP029021.1"/>
</dbReference>
<evidence type="ECO:0000313" key="2">
    <source>
        <dbReference type="Proteomes" id="UP000583556"/>
    </source>
</evidence>
<dbReference type="AlphaFoldDB" id="A0A7Y0BLQ0"/>
<organism evidence="1 2">
    <name type="scientific">Novosphingobium olei</name>
    <dbReference type="NCBI Taxonomy" id="2728851"/>
    <lineage>
        <taxon>Bacteria</taxon>
        <taxon>Pseudomonadati</taxon>
        <taxon>Pseudomonadota</taxon>
        <taxon>Alphaproteobacteria</taxon>
        <taxon>Sphingomonadales</taxon>
        <taxon>Sphingomonadaceae</taxon>
        <taxon>Novosphingobium</taxon>
    </lineage>
</organism>